<keyword evidence="1" id="KW-1133">Transmembrane helix</keyword>
<dbReference type="AlphaFoldDB" id="A0A1V3KXW5"/>
<gene>
    <name evidence="2" type="ORF">BKG93_11200</name>
</gene>
<evidence type="ECO:0000313" key="3">
    <source>
        <dbReference type="Proteomes" id="UP000189549"/>
    </source>
</evidence>
<proteinExistence type="predicted"/>
<dbReference type="EMBL" id="MLAH01000090">
    <property type="protein sequence ID" value="OOF82499.1"/>
    <property type="molecule type" value="Genomic_DNA"/>
</dbReference>
<evidence type="ECO:0000256" key="1">
    <source>
        <dbReference type="SAM" id="Phobius"/>
    </source>
</evidence>
<feature type="transmembrane region" description="Helical" evidence="1">
    <location>
        <begin position="42"/>
        <end position="62"/>
    </location>
</feature>
<reference evidence="2 3" key="1">
    <citation type="submission" date="2016-10" db="EMBL/GenBank/DDBJ databases">
        <title>Rodentibacter gen. nov. and new species.</title>
        <authorList>
            <person name="Christensen H."/>
        </authorList>
    </citation>
    <scope>NUCLEOTIDE SEQUENCE [LARGE SCALE GENOMIC DNA]</scope>
    <source>
        <strain evidence="2 3">Ppn157</strain>
    </source>
</reference>
<organism evidence="2 3">
    <name type="scientific">Rodentibacter ratti</name>
    <dbReference type="NCBI Taxonomy" id="1906745"/>
    <lineage>
        <taxon>Bacteria</taxon>
        <taxon>Pseudomonadati</taxon>
        <taxon>Pseudomonadota</taxon>
        <taxon>Gammaproteobacteria</taxon>
        <taxon>Pasteurellales</taxon>
        <taxon>Pasteurellaceae</taxon>
        <taxon>Rodentibacter</taxon>
    </lineage>
</organism>
<accession>A0A1V3KXW5</accession>
<keyword evidence="1" id="KW-0812">Transmembrane</keyword>
<keyword evidence="1" id="KW-0472">Membrane</keyword>
<protein>
    <submittedName>
        <fullName evidence="2">Uncharacterized protein</fullName>
    </submittedName>
</protein>
<sequence length="81" mass="9634">MKKSELLQTYYSFVIWVCGALLYSSVNPILSDLIIYYSPSKLIKYLLMFLLFCLLFFILFKVGRKCVILHNMIKHQSYIKK</sequence>
<comment type="caution">
    <text evidence="2">The sequence shown here is derived from an EMBL/GenBank/DDBJ whole genome shotgun (WGS) entry which is preliminary data.</text>
</comment>
<feature type="transmembrane region" description="Helical" evidence="1">
    <location>
        <begin position="9"/>
        <end position="30"/>
    </location>
</feature>
<dbReference type="Proteomes" id="UP000189549">
    <property type="component" value="Unassembled WGS sequence"/>
</dbReference>
<evidence type="ECO:0000313" key="2">
    <source>
        <dbReference type="EMBL" id="OOF82499.1"/>
    </source>
</evidence>
<name>A0A1V3KXW5_9PAST</name>